<evidence type="ECO:0000259" key="1">
    <source>
        <dbReference type="Pfam" id="PF09937"/>
    </source>
</evidence>
<feature type="domain" description="DUF2169" evidence="1">
    <location>
        <begin position="19"/>
        <end position="378"/>
    </location>
</feature>
<organism evidence="2 3">
    <name type="scientific">Pendulispora rubella</name>
    <dbReference type="NCBI Taxonomy" id="2741070"/>
    <lineage>
        <taxon>Bacteria</taxon>
        <taxon>Pseudomonadati</taxon>
        <taxon>Myxococcota</taxon>
        <taxon>Myxococcia</taxon>
        <taxon>Myxococcales</taxon>
        <taxon>Sorangiineae</taxon>
        <taxon>Pendulisporaceae</taxon>
        <taxon>Pendulispora</taxon>
    </lineage>
</organism>
<reference evidence="2" key="1">
    <citation type="submission" date="2021-12" db="EMBL/GenBank/DDBJ databases">
        <title>Discovery of the Pendulisporaceae a myxobacterial family with distinct sporulation behavior and unique specialized metabolism.</title>
        <authorList>
            <person name="Garcia R."/>
            <person name="Popoff A."/>
            <person name="Bader C.D."/>
            <person name="Loehr J."/>
            <person name="Walesch S."/>
            <person name="Walt C."/>
            <person name="Boldt J."/>
            <person name="Bunk B."/>
            <person name="Haeckl F.J.F.P.J."/>
            <person name="Gunesch A.P."/>
            <person name="Birkelbach J."/>
            <person name="Nuebel U."/>
            <person name="Pietschmann T."/>
            <person name="Bach T."/>
            <person name="Mueller R."/>
        </authorList>
    </citation>
    <scope>NUCLEOTIDE SEQUENCE</scope>
    <source>
        <strain evidence="2">MSr11367</strain>
    </source>
</reference>
<dbReference type="EMBL" id="CP089983">
    <property type="protein sequence ID" value="WXB00735.1"/>
    <property type="molecule type" value="Genomic_DNA"/>
</dbReference>
<dbReference type="InterPro" id="IPR018683">
    <property type="entry name" value="DUF2169"/>
</dbReference>
<gene>
    <name evidence="2" type="ORF">LVJ94_27895</name>
</gene>
<protein>
    <submittedName>
        <fullName evidence="2">DUF2169 domain-containing protein</fullName>
    </submittedName>
</protein>
<dbReference type="Proteomes" id="UP001374803">
    <property type="component" value="Chromosome"/>
</dbReference>
<proteinExistence type="predicted"/>
<name>A0ABZ2KUU1_9BACT</name>
<keyword evidence="3" id="KW-1185">Reference proteome</keyword>
<evidence type="ECO:0000313" key="3">
    <source>
        <dbReference type="Proteomes" id="UP001374803"/>
    </source>
</evidence>
<dbReference type="Pfam" id="PF09937">
    <property type="entry name" value="DUF2169"/>
    <property type="match status" value="1"/>
</dbReference>
<evidence type="ECO:0000313" key="2">
    <source>
        <dbReference type="EMBL" id="WXB00735.1"/>
    </source>
</evidence>
<dbReference type="RefSeq" id="WP_394830336.1">
    <property type="nucleotide sequence ID" value="NZ_CP089929.1"/>
</dbReference>
<accession>A0ABZ2KUU1</accession>
<sequence length="405" mass="45057">MTDQGVLSLIDFTEAPNGTALLHAFAKRTYTFAPGHRPVVAPLQVPLHMEPSYYEATGQGSDAAPLTDPDVFCHQKAGTDVVVQGTAHSMNGPVPFMDVGVGIMGTSEPEKVARRIRVTGDRRVEYRGEGNDVVFTPPEPFERMPLTYDRAYGGRDLWSPVDHPDKEAIWLAKYSRSSSDELSMYVYPRNPAGRGFLVHPSRAAFDALELPNLEFPEDRLTPSRLCTGDLYQWPKAPFPAGFDWFDPSWFPRLAFLLSMGAPHACKAEDFCEVRSGVIPPELVAQPTEDTVLKFTPGAPGQERFYHGASPWLAVAPLTGQETIVLWGMHPTAPRFDIPLPTEVPQVLFELPDGRVVESEASLRTVVVRPDEGQLTMVWVARHAMSQPLTEAQVSRMRHAVRWRTR</sequence>